<dbReference type="GO" id="GO:0046872">
    <property type="term" value="F:metal ion binding"/>
    <property type="evidence" value="ECO:0007669"/>
    <property type="project" value="UniProtKB-KW"/>
</dbReference>
<proteinExistence type="predicted"/>
<evidence type="ECO:0000259" key="6">
    <source>
        <dbReference type="PROSITE" id="PS51918"/>
    </source>
</evidence>
<protein>
    <submittedName>
        <fullName evidence="7">Radical SAM protein</fullName>
    </submittedName>
</protein>
<evidence type="ECO:0000313" key="8">
    <source>
        <dbReference type="Proteomes" id="UP000289703"/>
    </source>
</evidence>
<dbReference type="EMBL" id="SAXA01000004">
    <property type="protein sequence ID" value="RXQ95868.1"/>
    <property type="molecule type" value="Genomic_DNA"/>
</dbReference>
<dbReference type="Gene3D" id="3.20.20.70">
    <property type="entry name" value="Aldolase class I"/>
    <property type="match status" value="1"/>
</dbReference>
<dbReference type="InterPro" id="IPR007197">
    <property type="entry name" value="rSAM"/>
</dbReference>
<dbReference type="InterPro" id="IPR040087">
    <property type="entry name" value="MJ0021-like"/>
</dbReference>
<gene>
    <name evidence="7" type="ORF">EO244_06065</name>
</gene>
<comment type="cofactor">
    <cofactor evidence="1">
        <name>[4Fe-4S] cluster</name>
        <dbReference type="ChEBI" id="CHEBI:49883"/>
    </cofactor>
</comment>
<dbReference type="Pfam" id="PF04055">
    <property type="entry name" value="Radical_SAM"/>
    <property type="match status" value="1"/>
</dbReference>
<evidence type="ECO:0000256" key="2">
    <source>
        <dbReference type="ARBA" id="ARBA00022691"/>
    </source>
</evidence>
<dbReference type="SFLD" id="SFLDG01108">
    <property type="entry name" value="Uncharacterised_Radical_SAM_Su"/>
    <property type="match status" value="1"/>
</dbReference>
<evidence type="ECO:0000313" key="7">
    <source>
        <dbReference type="EMBL" id="RXQ95868.1"/>
    </source>
</evidence>
<dbReference type="SFLD" id="SFLDS00029">
    <property type="entry name" value="Radical_SAM"/>
    <property type="match status" value="1"/>
</dbReference>
<dbReference type="GO" id="GO:0051536">
    <property type="term" value="F:iron-sulfur cluster binding"/>
    <property type="evidence" value="ECO:0007669"/>
    <property type="project" value="UniProtKB-KW"/>
</dbReference>
<evidence type="ECO:0000256" key="5">
    <source>
        <dbReference type="ARBA" id="ARBA00023014"/>
    </source>
</evidence>
<keyword evidence="2" id="KW-0949">S-adenosyl-L-methionine</keyword>
<dbReference type="RefSeq" id="WP_129253761.1">
    <property type="nucleotide sequence ID" value="NZ_SAXA01000004.1"/>
</dbReference>
<comment type="caution">
    <text evidence="7">The sequence shown here is derived from an EMBL/GenBank/DDBJ whole genome shotgun (WGS) entry which is preliminary data.</text>
</comment>
<dbReference type="PROSITE" id="PS51918">
    <property type="entry name" value="RADICAL_SAM"/>
    <property type="match status" value="1"/>
</dbReference>
<dbReference type="PANTHER" id="PTHR43288">
    <property type="entry name" value="BIOTIN SYNTHASE-RELATED PROTEIN, RADICAL SAM SUPERFAMILY"/>
    <property type="match status" value="1"/>
</dbReference>
<reference evidence="7 8" key="1">
    <citation type="submission" date="2019-01" db="EMBL/GenBank/DDBJ databases">
        <title>Ancylomarina salipaludis sp. nov., isolated from a salt marsh.</title>
        <authorList>
            <person name="Yoon J.-H."/>
        </authorList>
    </citation>
    <scope>NUCLEOTIDE SEQUENCE [LARGE SCALE GENOMIC DNA]</scope>
    <source>
        <strain evidence="7 8">SHSM-M15</strain>
    </source>
</reference>
<evidence type="ECO:0000256" key="4">
    <source>
        <dbReference type="ARBA" id="ARBA00023004"/>
    </source>
</evidence>
<name>A0A4Q1JMQ2_9BACT</name>
<organism evidence="7 8">
    <name type="scientific">Ancylomarina salipaludis</name>
    <dbReference type="NCBI Taxonomy" id="2501299"/>
    <lineage>
        <taxon>Bacteria</taxon>
        <taxon>Pseudomonadati</taxon>
        <taxon>Bacteroidota</taxon>
        <taxon>Bacteroidia</taxon>
        <taxon>Marinilabiliales</taxon>
        <taxon>Marinifilaceae</taxon>
        <taxon>Ancylomarina</taxon>
    </lineage>
</organism>
<feature type="domain" description="Radical SAM core" evidence="6">
    <location>
        <begin position="69"/>
        <end position="289"/>
    </location>
</feature>
<dbReference type="SFLD" id="SFLDG01067">
    <property type="entry name" value="SPASM/twitch_domain_containing"/>
    <property type="match status" value="1"/>
</dbReference>
<dbReference type="PANTHER" id="PTHR43288:SF1">
    <property type="entry name" value="GLYCYL-RADICAL ENZYME ACTIVATING ENZYME MJ0021-RELATED"/>
    <property type="match status" value="1"/>
</dbReference>
<dbReference type="OrthoDB" id="9810775at2"/>
<keyword evidence="3" id="KW-0479">Metal-binding</keyword>
<keyword evidence="8" id="KW-1185">Reference proteome</keyword>
<dbReference type="InterPro" id="IPR058240">
    <property type="entry name" value="rSAM_sf"/>
</dbReference>
<keyword evidence="5" id="KW-0411">Iron-sulfur</keyword>
<dbReference type="Proteomes" id="UP000289703">
    <property type="component" value="Unassembled WGS sequence"/>
</dbReference>
<dbReference type="SUPFAM" id="SSF102114">
    <property type="entry name" value="Radical SAM enzymes"/>
    <property type="match status" value="1"/>
</dbReference>
<evidence type="ECO:0000256" key="3">
    <source>
        <dbReference type="ARBA" id="ARBA00022723"/>
    </source>
</evidence>
<dbReference type="AlphaFoldDB" id="A0A4Q1JMQ2"/>
<dbReference type="InterPro" id="IPR013785">
    <property type="entry name" value="Aldolase_TIM"/>
</dbReference>
<keyword evidence="4" id="KW-0408">Iron</keyword>
<evidence type="ECO:0000256" key="1">
    <source>
        <dbReference type="ARBA" id="ARBA00001966"/>
    </source>
</evidence>
<accession>A0A4Q1JMQ2</accession>
<dbReference type="GO" id="GO:0003824">
    <property type="term" value="F:catalytic activity"/>
    <property type="evidence" value="ECO:0007669"/>
    <property type="project" value="InterPro"/>
</dbReference>
<dbReference type="CDD" id="cd01335">
    <property type="entry name" value="Radical_SAM"/>
    <property type="match status" value="1"/>
</dbReference>
<sequence>MEASDIYDNDLVNRNCKDFIEFPQIKWLNAYRDEDLLSRRADLLDFTKDSLLFKGTKPFYKQISKGCKLCGAGFWSCLFITGRCNANCFYCPTSQTHDDLPTTQGLSFESASAYAEYVNHFKFKGVGFSGGEPFLVYDRVIDFLKKLRKKCSPDLYIWLYTNGILVDEIKLKKLASLGLNEIRFDIGATDFSLDKVKMAKGIIENVTIEIPAIPEELERMKLLLPEMIKAGVSNLNLHQLRLTKYNAPKLLKRDYTYVADERPLVLESEIMALELIKYATEAHLEIGINYCSFNFKHRFQKAGFRSQIANALADDSEIINTNGFVRNLKGHQLSYERISVADFDNQTGLTLDLEYKKYSVKRDVIMKNIELTPEQLSEVEILISKGETEIPKDELLYQIWRIEHIENKLRKF</sequence>